<protein>
    <submittedName>
        <fullName evidence="2">(northern house mosquito) hypothetical protein</fullName>
    </submittedName>
</protein>
<dbReference type="EMBL" id="HBUE01064510">
    <property type="protein sequence ID" value="CAG6470082.1"/>
    <property type="molecule type" value="Transcribed_RNA"/>
</dbReference>
<accession>A0A8D8FEV3</accession>
<organism evidence="2">
    <name type="scientific">Culex pipiens</name>
    <name type="common">House mosquito</name>
    <dbReference type="NCBI Taxonomy" id="7175"/>
    <lineage>
        <taxon>Eukaryota</taxon>
        <taxon>Metazoa</taxon>
        <taxon>Ecdysozoa</taxon>
        <taxon>Arthropoda</taxon>
        <taxon>Hexapoda</taxon>
        <taxon>Insecta</taxon>
        <taxon>Pterygota</taxon>
        <taxon>Neoptera</taxon>
        <taxon>Endopterygota</taxon>
        <taxon>Diptera</taxon>
        <taxon>Nematocera</taxon>
        <taxon>Culicoidea</taxon>
        <taxon>Culicidae</taxon>
        <taxon>Culicinae</taxon>
        <taxon>Culicini</taxon>
        <taxon>Culex</taxon>
        <taxon>Culex</taxon>
    </lineage>
</organism>
<evidence type="ECO:0000256" key="1">
    <source>
        <dbReference type="SAM" id="Phobius"/>
    </source>
</evidence>
<feature type="transmembrane region" description="Helical" evidence="1">
    <location>
        <begin position="12"/>
        <end position="31"/>
    </location>
</feature>
<evidence type="ECO:0000313" key="2">
    <source>
        <dbReference type="EMBL" id="CAG6470082.1"/>
    </source>
</evidence>
<dbReference type="AlphaFoldDB" id="A0A8D8FEV3"/>
<feature type="transmembrane region" description="Helical" evidence="1">
    <location>
        <begin position="93"/>
        <end position="112"/>
    </location>
</feature>
<keyword evidence="1" id="KW-1133">Transmembrane helix</keyword>
<sequence>MVGRGRGIAHKFSFFSWIIFQVSLPSAFAKWSSTSSSESGLTCCIVPGSVFTLISGRMWVGGCGGSCCCCGGGGGCCWANKAGSGFTLSSGEISTVVGGGIMGLCLTTGLTLPRLLATLPMPLVLELLQILLELLVLLFLVSLPLLFG</sequence>
<proteinExistence type="predicted"/>
<keyword evidence="1" id="KW-0812">Transmembrane</keyword>
<keyword evidence="1" id="KW-0472">Membrane</keyword>
<reference evidence="2" key="1">
    <citation type="submission" date="2021-05" db="EMBL/GenBank/DDBJ databases">
        <authorList>
            <person name="Alioto T."/>
            <person name="Alioto T."/>
            <person name="Gomez Garrido J."/>
        </authorList>
    </citation>
    <scope>NUCLEOTIDE SEQUENCE</scope>
</reference>
<feature type="transmembrane region" description="Helical" evidence="1">
    <location>
        <begin position="124"/>
        <end position="147"/>
    </location>
</feature>
<name>A0A8D8FEV3_CULPI</name>